<evidence type="ECO:0000313" key="1">
    <source>
        <dbReference type="EMBL" id="RNA32967.1"/>
    </source>
</evidence>
<sequence length="122" mass="14695">MGVRCTEDRLWLTTLLNQSKLTWTRLSTGPEPCSWNEKKSKVMHINDHGYYVYFMDDYDQHGIHSRIALEHTRSERQIERKNQFFLKQLLDMSCQKNKIISVRMNGYKKINHFDVNLVMNHY</sequence>
<reference evidence="1 2" key="1">
    <citation type="journal article" date="2018" name="Sci. Rep.">
        <title>Genomic signatures of local adaptation to the degree of environmental predictability in rotifers.</title>
        <authorList>
            <person name="Franch-Gras L."/>
            <person name="Hahn C."/>
            <person name="Garcia-Roger E.M."/>
            <person name="Carmona M.J."/>
            <person name="Serra M."/>
            <person name="Gomez A."/>
        </authorList>
    </citation>
    <scope>NUCLEOTIDE SEQUENCE [LARGE SCALE GENOMIC DNA]</scope>
    <source>
        <strain evidence="1">HYR1</strain>
    </source>
</reference>
<proteinExistence type="predicted"/>
<dbReference type="EMBL" id="REGN01001719">
    <property type="protein sequence ID" value="RNA32967.1"/>
    <property type="molecule type" value="Genomic_DNA"/>
</dbReference>
<comment type="caution">
    <text evidence="1">The sequence shown here is derived from an EMBL/GenBank/DDBJ whole genome shotgun (WGS) entry which is preliminary data.</text>
</comment>
<evidence type="ECO:0000313" key="2">
    <source>
        <dbReference type="Proteomes" id="UP000276133"/>
    </source>
</evidence>
<gene>
    <name evidence="1" type="ORF">BpHYR1_002469</name>
</gene>
<accession>A0A3M7SBC7</accession>
<keyword evidence="2" id="KW-1185">Reference proteome</keyword>
<protein>
    <submittedName>
        <fullName evidence="1">Uncharacterized protein</fullName>
    </submittedName>
</protein>
<name>A0A3M7SBC7_BRAPC</name>
<dbReference type="AlphaFoldDB" id="A0A3M7SBC7"/>
<dbReference type="Proteomes" id="UP000276133">
    <property type="component" value="Unassembled WGS sequence"/>
</dbReference>
<organism evidence="1 2">
    <name type="scientific">Brachionus plicatilis</name>
    <name type="common">Marine rotifer</name>
    <name type="synonym">Brachionus muelleri</name>
    <dbReference type="NCBI Taxonomy" id="10195"/>
    <lineage>
        <taxon>Eukaryota</taxon>
        <taxon>Metazoa</taxon>
        <taxon>Spiralia</taxon>
        <taxon>Gnathifera</taxon>
        <taxon>Rotifera</taxon>
        <taxon>Eurotatoria</taxon>
        <taxon>Monogononta</taxon>
        <taxon>Pseudotrocha</taxon>
        <taxon>Ploima</taxon>
        <taxon>Brachionidae</taxon>
        <taxon>Brachionus</taxon>
    </lineage>
</organism>